<evidence type="ECO:0000256" key="2">
    <source>
        <dbReference type="ARBA" id="ARBA00022603"/>
    </source>
</evidence>
<comment type="similarity">
    <text evidence="5">Belongs to the CbiD family.</text>
</comment>
<dbReference type="NCBIfam" id="TIGR00312">
    <property type="entry name" value="cbiD"/>
    <property type="match status" value="1"/>
</dbReference>
<evidence type="ECO:0000256" key="5">
    <source>
        <dbReference type="HAMAP-Rule" id="MF_00787"/>
    </source>
</evidence>
<evidence type="ECO:0000256" key="1">
    <source>
        <dbReference type="ARBA" id="ARBA00022573"/>
    </source>
</evidence>
<dbReference type="GO" id="GO:0019251">
    <property type="term" value="P:anaerobic cobalamin biosynthetic process"/>
    <property type="evidence" value="ECO:0007669"/>
    <property type="project" value="UniProtKB-UniRule"/>
</dbReference>
<keyword evidence="7" id="KW-1185">Reference proteome</keyword>
<keyword evidence="1 5" id="KW-0169">Cobalamin biosynthesis</keyword>
<dbReference type="GO" id="GO:0008168">
    <property type="term" value="F:methyltransferase activity"/>
    <property type="evidence" value="ECO:0007669"/>
    <property type="project" value="UniProtKB-UniRule"/>
</dbReference>
<comment type="pathway">
    <text evidence="5">Cofactor biosynthesis; adenosylcobalamin biosynthesis; cob(II)yrinate a,c-diamide from sirohydrochlorin (anaerobic route): step 6/10.</text>
</comment>
<dbReference type="PIRSF" id="PIRSF026782">
    <property type="entry name" value="CbiD"/>
    <property type="match status" value="1"/>
</dbReference>
<dbReference type="Pfam" id="PF01888">
    <property type="entry name" value="CbiD"/>
    <property type="match status" value="1"/>
</dbReference>
<gene>
    <name evidence="5" type="primary">cbiD</name>
    <name evidence="6" type="ORF">FYJ85_11585</name>
</gene>
<dbReference type="PANTHER" id="PTHR35863:SF1">
    <property type="entry name" value="COBALT-PRECORRIN-5B C(1)-METHYLTRANSFERASE"/>
    <property type="match status" value="1"/>
</dbReference>
<evidence type="ECO:0000313" key="6">
    <source>
        <dbReference type="EMBL" id="MST97679.1"/>
    </source>
</evidence>
<protein>
    <recommendedName>
        <fullName evidence="5">Cobalt-precorrin-5B C(1)-methyltransferase</fullName>
        <ecNumber evidence="5">2.1.1.195</ecNumber>
    </recommendedName>
    <alternativeName>
        <fullName evidence="5">Cobalt-precorrin-6A synthase</fullName>
    </alternativeName>
</protein>
<comment type="caution">
    <text evidence="6">The sequence shown here is derived from an EMBL/GenBank/DDBJ whole genome shotgun (WGS) entry which is preliminary data.</text>
</comment>
<dbReference type="Gene3D" id="3.30.2110.10">
    <property type="entry name" value="CbiD-like"/>
    <property type="match status" value="1"/>
</dbReference>
<dbReference type="GO" id="GO:0032259">
    <property type="term" value="P:methylation"/>
    <property type="evidence" value="ECO:0007669"/>
    <property type="project" value="UniProtKB-KW"/>
</dbReference>
<keyword evidence="2 5" id="KW-0489">Methyltransferase</keyword>
<keyword evidence="4 5" id="KW-0949">S-adenosyl-L-methionine</keyword>
<reference evidence="6 7" key="1">
    <citation type="submission" date="2019-08" db="EMBL/GenBank/DDBJ databases">
        <title>In-depth cultivation of the pig gut microbiome towards novel bacterial diversity and tailored functional studies.</title>
        <authorList>
            <person name="Wylensek D."/>
            <person name="Hitch T.C.A."/>
            <person name="Clavel T."/>
        </authorList>
    </citation>
    <scope>NUCLEOTIDE SEQUENCE [LARGE SCALE GENOMIC DNA]</scope>
    <source>
        <strain evidence="6 7">BBE-744-WT-12</strain>
    </source>
</reference>
<evidence type="ECO:0000313" key="7">
    <source>
        <dbReference type="Proteomes" id="UP000435649"/>
    </source>
</evidence>
<comment type="catalytic activity">
    <reaction evidence="5">
        <text>Co-precorrin-5B + S-adenosyl-L-methionine = Co-precorrin-6A + S-adenosyl-L-homocysteine</text>
        <dbReference type="Rhea" id="RHEA:26285"/>
        <dbReference type="ChEBI" id="CHEBI:57856"/>
        <dbReference type="ChEBI" id="CHEBI:59789"/>
        <dbReference type="ChEBI" id="CHEBI:60063"/>
        <dbReference type="ChEBI" id="CHEBI:60064"/>
        <dbReference type="EC" id="2.1.1.195"/>
    </reaction>
</comment>
<evidence type="ECO:0000256" key="4">
    <source>
        <dbReference type="ARBA" id="ARBA00022691"/>
    </source>
</evidence>
<dbReference type="PANTHER" id="PTHR35863">
    <property type="entry name" value="COBALT-PRECORRIN-5B C(1)-METHYLTRANSFERASE"/>
    <property type="match status" value="1"/>
</dbReference>
<dbReference type="UniPathway" id="UPA00148">
    <property type="reaction ID" value="UER00227"/>
</dbReference>
<dbReference type="AlphaFoldDB" id="A0A844G5R1"/>
<dbReference type="Proteomes" id="UP000435649">
    <property type="component" value="Unassembled WGS sequence"/>
</dbReference>
<dbReference type="InterPro" id="IPR036074">
    <property type="entry name" value="CbiD_sf"/>
</dbReference>
<dbReference type="RefSeq" id="WP_154418699.1">
    <property type="nucleotide sequence ID" value="NZ_VUNS01000011.1"/>
</dbReference>
<sequence>MKTAGELRSGFTTGSAMTAAAVAAYLDLRDRVAILLPGGGTLDIPIARRWPDGAAVVKDGGDDPDVTSGCEVAVTLCPFDGPETEADHVEPCGGGTLVVRGAAGVGRVTRPGLALPVGKSSINAGPRRMLAENMAHAGFGRREGERLLLSVSVTGGEEIARKTLNPSLGIEGGISILGHSGIVRPFSNAAYARTIVLQLRSIAANGGRMAALTTGNRTTGAVRRDYPELVPEGIVPIADFIRIAVRAAAAAKLETLVVGCMAGKLFKYACGLWNTHAHRNRLMLSQLRDFGIGLDGLPLEEMETMGELASRLTPERYREILDAVYERARQVLQEWAGDTRIVLALYDSEGRRLR</sequence>
<proteinExistence type="inferred from homology"/>
<dbReference type="EC" id="2.1.1.195" evidence="5"/>
<keyword evidence="3 5" id="KW-0808">Transferase</keyword>
<dbReference type="SUPFAM" id="SSF111342">
    <property type="entry name" value="CbiD-like"/>
    <property type="match status" value="1"/>
</dbReference>
<accession>A0A844G5R1</accession>
<evidence type="ECO:0000256" key="3">
    <source>
        <dbReference type="ARBA" id="ARBA00022679"/>
    </source>
</evidence>
<dbReference type="EMBL" id="VUNS01000011">
    <property type="protein sequence ID" value="MST97679.1"/>
    <property type="molecule type" value="Genomic_DNA"/>
</dbReference>
<comment type="function">
    <text evidence="5">Catalyzes the methylation of C-1 in cobalt-precorrin-5B to form cobalt-precorrin-6A.</text>
</comment>
<dbReference type="HAMAP" id="MF_00787">
    <property type="entry name" value="CbiD"/>
    <property type="match status" value="1"/>
</dbReference>
<organism evidence="6 7">
    <name type="scientific">Victivallis lenta</name>
    <dbReference type="NCBI Taxonomy" id="2606640"/>
    <lineage>
        <taxon>Bacteria</taxon>
        <taxon>Pseudomonadati</taxon>
        <taxon>Lentisphaerota</taxon>
        <taxon>Lentisphaeria</taxon>
        <taxon>Victivallales</taxon>
        <taxon>Victivallaceae</taxon>
        <taxon>Victivallis</taxon>
    </lineage>
</organism>
<dbReference type="InterPro" id="IPR002748">
    <property type="entry name" value="CbiD"/>
</dbReference>
<name>A0A844G5R1_9BACT</name>